<evidence type="ECO:0000313" key="3">
    <source>
        <dbReference type="Proteomes" id="UP000193467"/>
    </source>
</evidence>
<proteinExistence type="predicted"/>
<dbReference type="InParanoid" id="A0A1Y2DUJ5"/>
<dbReference type="EMBL" id="MCGR01000069">
    <property type="protein sequence ID" value="ORY62859.1"/>
    <property type="molecule type" value="Genomic_DNA"/>
</dbReference>
<feature type="region of interest" description="Disordered" evidence="1">
    <location>
        <begin position="40"/>
        <end position="83"/>
    </location>
</feature>
<dbReference type="Proteomes" id="UP000193467">
    <property type="component" value="Unassembled WGS sequence"/>
</dbReference>
<dbReference type="AlphaFoldDB" id="A0A1Y2DUJ5"/>
<feature type="region of interest" description="Disordered" evidence="1">
    <location>
        <begin position="161"/>
        <end position="193"/>
    </location>
</feature>
<dbReference type="OrthoDB" id="2538076at2759"/>
<evidence type="ECO:0000313" key="2">
    <source>
        <dbReference type="EMBL" id="ORY62859.1"/>
    </source>
</evidence>
<keyword evidence="3" id="KW-1185">Reference proteome</keyword>
<feature type="compositionally biased region" description="Low complexity" evidence="1">
    <location>
        <begin position="104"/>
        <end position="117"/>
    </location>
</feature>
<protein>
    <submittedName>
        <fullName evidence="2">Uncharacterized protein</fullName>
    </submittedName>
</protein>
<accession>A0A1Y2DUJ5</accession>
<reference evidence="2 3" key="1">
    <citation type="submission" date="2016-07" db="EMBL/GenBank/DDBJ databases">
        <title>Pervasive Adenine N6-methylation of Active Genes in Fungi.</title>
        <authorList>
            <consortium name="DOE Joint Genome Institute"/>
            <person name="Mondo S.J."/>
            <person name="Dannebaum R.O."/>
            <person name="Kuo R.C."/>
            <person name="Labutti K."/>
            <person name="Haridas S."/>
            <person name="Kuo A."/>
            <person name="Salamov A."/>
            <person name="Ahrendt S.R."/>
            <person name="Lipzen A."/>
            <person name="Sullivan W."/>
            <person name="Andreopoulos W.B."/>
            <person name="Clum A."/>
            <person name="Lindquist E."/>
            <person name="Daum C."/>
            <person name="Ramamoorthy G.K."/>
            <person name="Gryganskyi A."/>
            <person name="Culley D."/>
            <person name="Magnuson J.K."/>
            <person name="James T.Y."/>
            <person name="O'Malley M.A."/>
            <person name="Stajich J.E."/>
            <person name="Spatafora J.W."/>
            <person name="Visel A."/>
            <person name="Grigoriev I.V."/>
        </authorList>
    </citation>
    <scope>NUCLEOTIDE SEQUENCE [LARGE SCALE GENOMIC DNA]</scope>
    <source>
        <strain evidence="2 3">62-1032</strain>
    </source>
</reference>
<feature type="region of interest" description="Disordered" evidence="1">
    <location>
        <begin position="104"/>
        <end position="132"/>
    </location>
</feature>
<name>A0A1Y2DUJ5_9BASI</name>
<sequence>MATMFAPMARAGSAVRQPTSGVVMKGVFLHPDHFAGMEMASAPSSPVQPATTTFTNPFGPADALAQLDDLSLSSPSSSSEPDSPMDYFSARAFTYHRNSDSSFASGSSFSSADSSAATTPTCEEPYPKAPTLSRNNSTFGLYPESPACPSPQFPASFSFSTFAPSHSRPSSPPRGLPYARPGGSSMQRAVSSPVETQRALDLRTRAMTAASDALHEQAGRVARSRSVVGLPGLGLGGVSMSRSKGSRSGASSPLVTPFEEGWGSALPPREYEAPPMIPFPYNVGVAPPNPNRLARSYSVAHIENQAPTSPNVSSAHRHSLPTSHLPDSAPSTPGSAAMASRPRRGTLTLAPLTPIMPSSPLMSVEESQAMDSFAAAIEASPKKGRLTRGMTF</sequence>
<feature type="compositionally biased region" description="Low complexity" evidence="1">
    <location>
        <begin position="60"/>
        <end position="83"/>
    </location>
</feature>
<feature type="region of interest" description="Disordered" evidence="1">
    <location>
        <begin position="306"/>
        <end position="344"/>
    </location>
</feature>
<comment type="caution">
    <text evidence="2">The sequence shown here is derived from an EMBL/GenBank/DDBJ whole genome shotgun (WGS) entry which is preliminary data.</text>
</comment>
<feature type="compositionally biased region" description="Polar residues" evidence="1">
    <location>
        <begin position="42"/>
        <end position="56"/>
    </location>
</feature>
<organism evidence="2 3">
    <name type="scientific">Leucosporidium creatinivorum</name>
    <dbReference type="NCBI Taxonomy" id="106004"/>
    <lineage>
        <taxon>Eukaryota</taxon>
        <taxon>Fungi</taxon>
        <taxon>Dikarya</taxon>
        <taxon>Basidiomycota</taxon>
        <taxon>Pucciniomycotina</taxon>
        <taxon>Microbotryomycetes</taxon>
        <taxon>Leucosporidiales</taxon>
        <taxon>Leucosporidium</taxon>
    </lineage>
</organism>
<gene>
    <name evidence="2" type="ORF">BCR35DRAFT_308900</name>
</gene>
<evidence type="ECO:0000256" key="1">
    <source>
        <dbReference type="SAM" id="MobiDB-lite"/>
    </source>
</evidence>
<feature type="compositionally biased region" description="Polar residues" evidence="1">
    <location>
        <begin position="184"/>
        <end position="193"/>
    </location>
</feature>